<comment type="caution">
    <text evidence="3">The sequence shown here is derived from an EMBL/GenBank/DDBJ whole genome shotgun (WGS) entry which is preliminary data.</text>
</comment>
<dbReference type="PANTHER" id="PTHR46797">
    <property type="entry name" value="HTH-TYPE TRANSCRIPTIONAL REGULATOR"/>
    <property type="match status" value="1"/>
</dbReference>
<dbReference type="SMART" id="SM00530">
    <property type="entry name" value="HTH_XRE"/>
    <property type="match status" value="1"/>
</dbReference>
<evidence type="ECO:0000259" key="2">
    <source>
        <dbReference type="PROSITE" id="PS50943"/>
    </source>
</evidence>
<organism evidence="3 4">
    <name type="scientific">Actinomadura vinacea</name>
    <dbReference type="NCBI Taxonomy" id="115336"/>
    <lineage>
        <taxon>Bacteria</taxon>
        <taxon>Bacillati</taxon>
        <taxon>Actinomycetota</taxon>
        <taxon>Actinomycetes</taxon>
        <taxon>Streptosporangiales</taxon>
        <taxon>Thermomonosporaceae</taxon>
        <taxon>Actinomadura</taxon>
    </lineage>
</organism>
<name>A0ABN3JT89_9ACTN</name>
<evidence type="ECO:0000313" key="4">
    <source>
        <dbReference type="Proteomes" id="UP001501231"/>
    </source>
</evidence>
<dbReference type="CDD" id="cd00118">
    <property type="entry name" value="LysM"/>
    <property type="match status" value="1"/>
</dbReference>
<accession>A0ABN3JT89</accession>
<dbReference type="InterPro" id="IPR018392">
    <property type="entry name" value="LysM"/>
</dbReference>
<keyword evidence="1" id="KW-0238">DNA-binding</keyword>
<dbReference type="CDD" id="cd00093">
    <property type="entry name" value="HTH_XRE"/>
    <property type="match status" value="1"/>
</dbReference>
<evidence type="ECO:0000313" key="3">
    <source>
        <dbReference type="EMBL" id="GAA2436552.1"/>
    </source>
</evidence>
<dbReference type="Proteomes" id="UP001501231">
    <property type="component" value="Unassembled WGS sequence"/>
</dbReference>
<dbReference type="InterPro" id="IPR011051">
    <property type="entry name" value="RmlC_Cupin_sf"/>
</dbReference>
<dbReference type="InterPro" id="IPR001387">
    <property type="entry name" value="Cro/C1-type_HTH"/>
</dbReference>
<dbReference type="Gene3D" id="2.60.120.10">
    <property type="entry name" value="Jelly Rolls"/>
    <property type="match status" value="1"/>
</dbReference>
<proteinExistence type="predicted"/>
<dbReference type="EMBL" id="BAAARW010000021">
    <property type="protein sequence ID" value="GAA2436552.1"/>
    <property type="molecule type" value="Genomic_DNA"/>
</dbReference>
<dbReference type="CDD" id="cd02209">
    <property type="entry name" value="cupin_XRE_C"/>
    <property type="match status" value="1"/>
</dbReference>
<gene>
    <name evidence="3" type="ORF">GCM10010191_59140</name>
</gene>
<keyword evidence="4" id="KW-1185">Reference proteome</keyword>
<dbReference type="Gene3D" id="1.10.260.40">
    <property type="entry name" value="lambda repressor-like DNA-binding domains"/>
    <property type="match status" value="1"/>
</dbReference>
<protein>
    <submittedName>
        <fullName evidence="3">XRE family transcriptional regulator</fullName>
    </submittedName>
</protein>
<sequence>MSSIEKTVASNIRRLRAQRGLTISDMSRRTGMAKSTFTNLESGTGNPTLQTLWSIAEALGCTLADLIHEQIPQLLRAGEGVRVDSDSSLGRMIAQIPAGTGVDVYEVTFLAGRKHASSGGRPGMTEHLYVVSGRLRAGLPGAEEILGPGDTYRLPEQPYLIQALDDTDAKTVLLISNPNGGFA</sequence>
<dbReference type="InterPro" id="IPR010982">
    <property type="entry name" value="Lambda_DNA-bd_dom_sf"/>
</dbReference>
<dbReference type="InterPro" id="IPR014710">
    <property type="entry name" value="RmlC-like_jellyroll"/>
</dbReference>
<dbReference type="SUPFAM" id="SSF51182">
    <property type="entry name" value="RmlC-like cupins"/>
    <property type="match status" value="1"/>
</dbReference>
<dbReference type="SUPFAM" id="SSF47413">
    <property type="entry name" value="lambda repressor-like DNA-binding domains"/>
    <property type="match status" value="1"/>
</dbReference>
<dbReference type="InterPro" id="IPR050807">
    <property type="entry name" value="TransReg_Diox_bact_type"/>
</dbReference>
<dbReference type="PROSITE" id="PS50943">
    <property type="entry name" value="HTH_CROC1"/>
    <property type="match status" value="1"/>
</dbReference>
<reference evidence="3 4" key="1">
    <citation type="journal article" date="2019" name="Int. J. Syst. Evol. Microbiol.">
        <title>The Global Catalogue of Microorganisms (GCM) 10K type strain sequencing project: providing services to taxonomists for standard genome sequencing and annotation.</title>
        <authorList>
            <consortium name="The Broad Institute Genomics Platform"/>
            <consortium name="The Broad Institute Genome Sequencing Center for Infectious Disease"/>
            <person name="Wu L."/>
            <person name="Ma J."/>
        </authorList>
    </citation>
    <scope>NUCLEOTIDE SEQUENCE [LARGE SCALE GENOMIC DNA]</scope>
    <source>
        <strain evidence="3 4">JCM 3325</strain>
    </source>
</reference>
<dbReference type="PANTHER" id="PTHR46797:SF1">
    <property type="entry name" value="METHYLPHOSPHONATE SYNTHASE"/>
    <property type="match status" value="1"/>
</dbReference>
<dbReference type="Pfam" id="PF01381">
    <property type="entry name" value="HTH_3"/>
    <property type="match status" value="1"/>
</dbReference>
<dbReference type="RefSeq" id="WP_344593310.1">
    <property type="nucleotide sequence ID" value="NZ_BAAARW010000021.1"/>
</dbReference>
<evidence type="ECO:0000256" key="1">
    <source>
        <dbReference type="ARBA" id="ARBA00023125"/>
    </source>
</evidence>
<feature type="domain" description="HTH cro/C1-type" evidence="2">
    <location>
        <begin position="12"/>
        <end position="66"/>
    </location>
</feature>